<name>A0A915ZPW0_9GLOM</name>
<protein>
    <submittedName>
        <fullName evidence="2">Uncharacterized protein</fullName>
    </submittedName>
</protein>
<keyword evidence="1" id="KW-0472">Membrane</keyword>
<dbReference type="Proteomes" id="UP000684084">
    <property type="component" value="Unassembled WGS sequence"/>
</dbReference>
<sequence>MNNFCFCINLKSGVFFIAALAVFLNLICACASVRYDTNLAFFFIFIFRFIICVLGFVGIILDNFLYVTIFVNYYLVAVIFDFIVSTFFTISIYFYNLSDYCQVGGCGICIAIYTTLIFLFTLLIVIADIMQVYFYFAILSYYEKLREKNNRSGSNNGNGEVSASTYGAVSDQDFVNSLMNDVVNEIFLLGKVDIHPNIIKLCEVSKFIGKVVNENIGIIVATKLSKHGTSNIR</sequence>
<dbReference type="AlphaFoldDB" id="A0A915ZPW0"/>
<feature type="transmembrane region" description="Helical" evidence="1">
    <location>
        <begin position="39"/>
        <end position="61"/>
    </location>
</feature>
<keyword evidence="1" id="KW-1133">Transmembrane helix</keyword>
<reference evidence="2" key="1">
    <citation type="submission" date="2020-05" db="EMBL/GenBank/DDBJ databases">
        <authorList>
            <person name="Rincon C."/>
            <person name="Sanders R I."/>
            <person name="Robbins C."/>
            <person name="Chaturvedi A."/>
        </authorList>
    </citation>
    <scope>NUCLEOTIDE SEQUENCE</scope>
    <source>
        <strain evidence="2">CHB12</strain>
    </source>
</reference>
<evidence type="ECO:0000313" key="2">
    <source>
        <dbReference type="EMBL" id="CAB5386173.1"/>
    </source>
</evidence>
<proteinExistence type="predicted"/>
<organism evidence="2 3">
    <name type="scientific">Rhizophagus irregularis</name>
    <dbReference type="NCBI Taxonomy" id="588596"/>
    <lineage>
        <taxon>Eukaryota</taxon>
        <taxon>Fungi</taxon>
        <taxon>Fungi incertae sedis</taxon>
        <taxon>Mucoromycota</taxon>
        <taxon>Glomeromycotina</taxon>
        <taxon>Glomeromycetes</taxon>
        <taxon>Glomerales</taxon>
        <taxon>Glomeraceae</taxon>
        <taxon>Rhizophagus</taxon>
    </lineage>
</organism>
<gene>
    <name evidence="2" type="ORF">CHRIB12_LOCUS19590</name>
</gene>
<dbReference type="EMBL" id="CAGKOT010000055">
    <property type="protein sequence ID" value="CAB5386173.1"/>
    <property type="molecule type" value="Genomic_DNA"/>
</dbReference>
<feature type="transmembrane region" description="Helical" evidence="1">
    <location>
        <begin position="73"/>
        <end position="95"/>
    </location>
</feature>
<keyword evidence="1" id="KW-0812">Transmembrane</keyword>
<dbReference type="OrthoDB" id="2420990at2759"/>
<evidence type="ECO:0000256" key="1">
    <source>
        <dbReference type="SAM" id="Phobius"/>
    </source>
</evidence>
<accession>A0A915ZPW0</accession>
<feature type="transmembrane region" description="Helical" evidence="1">
    <location>
        <begin position="110"/>
        <end position="142"/>
    </location>
</feature>
<dbReference type="VEuPathDB" id="FungiDB:RhiirFUN_017825"/>
<comment type="caution">
    <text evidence="2">The sequence shown here is derived from an EMBL/GenBank/DDBJ whole genome shotgun (WGS) entry which is preliminary data.</text>
</comment>
<evidence type="ECO:0000313" key="3">
    <source>
        <dbReference type="Proteomes" id="UP000684084"/>
    </source>
</evidence>